<evidence type="ECO:0000256" key="8">
    <source>
        <dbReference type="ARBA" id="ARBA00024776"/>
    </source>
</evidence>
<dbReference type="Pfam" id="PF00271">
    <property type="entry name" value="Helicase_C"/>
    <property type="match status" value="1"/>
</dbReference>
<feature type="compositionally biased region" description="Acidic residues" evidence="11">
    <location>
        <begin position="88"/>
        <end position="101"/>
    </location>
</feature>
<dbReference type="InterPro" id="IPR014001">
    <property type="entry name" value="Helicase_ATP-bd"/>
</dbReference>
<keyword evidence="7" id="KW-0131">Cell cycle</keyword>
<dbReference type="InterPro" id="IPR049730">
    <property type="entry name" value="SNF2/RAD54-like_C"/>
</dbReference>
<keyword evidence="5" id="KW-0378">Hydrolase</keyword>
<dbReference type="CDD" id="cd18000">
    <property type="entry name" value="DEXHc_ERCC6"/>
    <property type="match status" value="1"/>
</dbReference>
<dbReference type="CDD" id="cd18793">
    <property type="entry name" value="SF2_C_SNF"/>
    <property type="match status" value="1"/>
</dbReference>
<gene>
    <name evidence="14" type="ORF">CEUTPL_LOCUS5442</name>
</gene>
<keyword evidence="6" id="KW-0469">Meiosis</keyword>
<evidence type="ECO:0000256" key="1">
    <source>
        <dbReference type="ARBA" id="ARBA00011467"/>
    </source>
</evidence>
<feature type="compositionally biased region" description="Basic residues" evidence="11">
    <location>
        <begin position="123"/>
        <end position="135"/>
    </location>
</feature>
<evidence type="ECO:0000256" key="7">
    <source>
        <dbReference type="ARBA" id="ARBA00023306"/>
    </source>
</evidence>
<dbReference type="GO" id="GO:0005524">
    <property type="term" value="F:ATP binding"/>
    <property type="evidence" value="ECO:0007669"/>
    <property type="project" value="InterPro"/>
</dbReference>
<dbReference type="GO" id="GO:0005634">
    <property type="term" value="C:nucleus"/>
    <property type="evidence" value="ECO:0007669"/>
    <property type="project" value="TreeGrafter"/>
</dbReference>
<dbReference type="InterPro" id="IPR050496">
    <property type="entry name" value="SNF2_RAD54_helicase_repair"/>
</dbReference>
<dbReference type="PROSITE" id="PS51192">
    <property type="entry name" value="HELICASE_ATP_BIND_1"/>
    <property type="match status" value="1"/>
</dbReference>
<accession>A0A9N9MJ75</accession>
<dbReference type="Gene3D" id="3.40.50.300">
    <property type="entry name" value="P-loop containing nucleotide triphosphate hydrolases"/>
    <property type="match status" value="1"/>
</dbReference>
<keyword evidence="10" id="KW-0175">Coiled coil</keyword>
<dbReference type="Pfam" id="PF00176">
    <property type="entry name" value="SNF2-rel_dom"/>
    <property type="match status" value="1"/>
</dbReference>
<protein>
    <recommendedName>
        <fullName evidence="2">DNA repair and recombination protein RAD54-like</fullName>
    </recommendedName>
    <alternativeName>
        <fullName evidence="9">Protein okra</fullName>
    </alternativeName>
</protein>
<dbReference type="PANTHER" id="PTHR45629">
    <property type="entry name" value="SNF2/RAD54 FAMILY MEMBER"/>
    <property type="match status" value="1"/>
</dbReference>
<dbReference type="Proteomes" id="UP001152799">
    <property type="component" value="Chromosome 2"/>
</dbReference>
<dbReference type="AlphaFoldDB" id="A0A9N9MJ75"/>
<dbReference type="InterPro" id="IPR000330">
    <property type="entry name" value="SNF2_N"/>
</dbReference>
<dbReference type="GO" id="GO:0051321">
    <property type="term" value="P:meiotic cell cycle"/>
    <property type="evidence" value="ECO:0007669"/>
    <property type="project" value="UniProtKB-KW"/>
</dbReference>
<dbReference type="GO" id="GO:0008094">
    <property type="term" value="F:ATP-dependent activity, acting on DNA"/>
    <property type="evidence" value="ECO:0007669"/>
    <property type="project" value="TreeGrafter"/>
</dbReference>
<feature type="coiled-coil region" evidence="10">
    <location>
        <begin position="706"/>
        <end position="733"/>
    </location>
</feature>
<comment type="subunit">
    <text evidence="1">Interacts (via N-terminus) with spn-A/Rad51.</text>
</comment>
<comment type="function">
    <text evidence="8">Involved in mitotic DNA repair and meiotic recombination. Functions in the recombinational DNA repair pathway. Essential for interhomolog gene conversion (GC), but may have a less important role in intersister GC than spn-A/Rad51. In the presence of DNA, spn-A/Rad51 enhances the ATPase activity of okr/Rad54.</text>
</comment>
<dbReference type="SMART" id="SM00490">
    <property type="entry name" value="HELICc"/>
    <property type="match status" value="1"/>
</dbReference>
<dbReference type="EMBL" id="OU892278">
    <property type="protein sequence ID" value="CAG9764816.1"/>
    <property type="molecule type" value="Genomic_DNA"/>
</dbReference>
<evidence type="ECO:0000313" key="14">
    <source>
        <dbReference type="EMBL" id="CAG9764816.1"/>
    </source>
</evidence>
<dbReference type="FunFam" id="3.40.50.10810:FF:000042">
    <property type="entry name" value="SNF2 family helicase-like protein"/>
    <property type="match status" value="1"/>
</dbReference>
<keyword evidence="3" id="KW-0132">Cell division</keyword>
<dbReference type="GO" id="GO:0006283">
    <property type="term" value="P:transcription-coupled nucleotide-excision repair"/>
    <property type="evidence" value="ECO:0007669"/>
    <property type="project" value="TreeGrafter"/>
</dbReference>
<dbReference type="OrthoDB" id="413460at2759"/>
<evidence type="ECO:0000256" key="10">
    <source>
        <dbReference type="SAM" id="Coils"/>
    </source>
</evidence>
<dbReference type="GO" id="GO:0051301">
    <property type="term" value="P:cell division"/>
    <property type="evidence" value="ECO:0007669"/>
    <property type="project" value="UniProtKB-KW"/>
</dbReference>
<evidence type="ECO:0000256" key="6">
    <source>
        <dbReference type="ARBA" id="ARBA00023254"/>
    </source>
</evidence>
<evidence type="ECO:0000256" key="5">
    <source>
        <dbReference type="ARBA" id="ARBA00022801"/>
    </source>
</evidence>
<feature type="domain" description="Helicase C-terminal" evidence="13">
    <location>
        <begin position="528"/>
        <end position="684"/>
    </location>
</feature>
<evidence type="ECO:0000256" key="3">
    <source>
        <dbReference type="ARBA" id="ARBA00022618"/>
    </source>
</evidence>
<evidence type="ECO:0000259" key="12">
    <source>
        <dbReference type="PROSITE" id="PS51192"/>
    </source>
</evidence>
<feature type="region of interest" description="Disordered" evidence="11">
    <location>
        <begin position="116"/>
        <end position="136"/>
    </location>
</feature>
<dbReference type="InterPro" id="IPR001650">
    <property type="entry name" value="Helicase_C-like"/>
</dbReference>
<dbReference type="InterPro" id="IPR038718">
    <property type="entry name" value="SNF2-like_sf"/>
</dbReference>
<feature type="domain" description="Helicase ATP-binding" evidence="12">
    <location>
        <begin position="207"/>
        <end position="381"/>
    </location>
</feature>
<dbReference type="PANTHER" id="PTHR45629:SF7">
    <property type="entry name" value="DNA EXCISION REPAIR PROTEIN ERCC-6-RELATED"/>
    <property type="match status" value="1"/>
</dbReference>
<dbReference type="PROSITE" id="PS51194">
    <property type="entry name" value="HELICASE_CTER"/>
    <property type="match status" value="1"/>
</dbReference>
<keyword evidence="4" id="KW-0498">Mitosis</keyword>
<evidence type="ECO:0000313" key="15">
    <source>
        <dbReference type="Proteomes" id="UP001152799"/>
    </source>
</evidence>
<name>A0A9N9MJ75_9CUCU</name>
<feature type="region of interest" description="Disordered" evidence="11">
    <location>
        <begin position="850"/>
        <end position="887"/>
    </location>
</feature>
<dbReference type="SMART" id="SM00487">
    <property type="entry name" value="DEXDc"/>
    <property type="match status" value="1"/>
</dbReference>
<feature type="region of interest" description="Disordered" evidence="11">
    <location>
        <begin position="88"/>
        <end position="107"/>
    </location>
</feature>
<keyword evidence="15" id="KW-1185">Reference proteome</keyword>
<evidence type="ECO:0000256" key="11">
    <source>
        <dbReference type="SAM" id="MobiDB-lite"/>
    </source>
</evidence>
<evidence type="ECO:0000256" key="9">
    <source>
        <dbReference type="ARBA" id="ARBA00029956"/>
    </source>
</evidence>
<evidence type="ECO:0000259" key="13">
    <source>
        <dbReference type="PROSITE" id="PS51194"/>
    </source>
</evidence>
<dbReference type="SUPFAM" id="SSF52540">
    <property type="entry name" value="P-loop containing nucleoside triphosphate hydrolases"/>
    <property type="match status" value="2"/>
</dbReference>
<organism evidence="14 15">
    <name type="scientific">Ceutorhynchus assimilis</name>
    <name type="common">cabbage seed weevil</name>
    <dbReference type="NCBI Taxonomy" id="467358"/>
    <lineage>
        <taxon>Eukaryota</taxon>
        <taxon>Metazoa</taxon>
        <taxon>Ecdysozoa</taxon>
        <taxon>Arthropoda</taxon>
        <taxon>Hexapoda</taxon>
        <taxon>Insecta</taxon>
        <taxon>Pterygota</taxon>
        <taxon>Neoptera</taxon>
        <taxon>Endopterygota</taxon>
        <taxon>Coleoptera</taxon>
        <taxon>Polyphaga</taxon>
        <taxon>Cucujiformia</taxon>
        <taxon>Curculionidae</taxon>
        <taxon>Ceutorhynchinae</taxon>
        <taxon>Ceutorhynchus</taxon>
    </lineage>
</organism>
<reference evidence="14" key="1">
    <citation type="submission" date="2022-01" db="EMBL/GenBank/DDBJ databases">
        <authorList>
            <person name="King R."/>
        </authorList>
    </citation>
    <scope>NUCLEOTIDE SEQUENCE</scope>
</reference>
<dbReference type="GO" id="GO:0016787">
    <property type="term" value="F:hydrolase activity"/>
    <property type="evidence" value="ECO:0007669"/>
    <property type="project" value="UniProtKB-KW"/>
</dbReference>
<evidence type="ECO:0000256" key="2">
    <source>
        <dbReference type="ARBA" id="ARBA00015341"/>
    </source>
</evidence>
<evidence type="ECO:0000256" key="4">
    <source>
        <dbReference type="ARBA" id="ARBA00022776"/>
    </source>
</evidence>
<sequence length="967" mass="111703">MAKNEDQDLKHLYSQGIQIWSRSQEVLEEEALKELEILVDENHQDNKESGITDVEIKFDQKIHEDSPSTSSCTAAESDFTYNLHDYYEDEEDEEEPIEDPGSDYIPSDEEYRQETNIALSKPKIQKKTQSKKKSSPRLIKVTDDALEKNYKSRLDSYYKRLEKELELLGVQNETKKPYKKLKGGLKVPTEIWNRLYEYQKEGVYWLWELHQRCSGGLLGDEMGLGKTVQIIVFLHALQYSQYTSKHGRFIGVGPTIIVCPATVIQQWVKHFHEWTPEFRIVVLHQSGSYQGQKSKLINAANKNKSIIITSYAGILKYKGNICEYHWQYLILDEGHKIRNPSSQVTVAVKEIRTPHRIMLTGSPMQNNLTELWSLFDFTNPGMLGSLKIFTEHFATPILQGGFTNATPMQEATAYSVASTLKNIISPFFLRRMKEEVKEHIQLPNKSEQVLFCSLTDCQRDLYKDYLMSEQVNNVLGRGIKNWKSDNAMKGNILMAITALRKICNHPDLLVHEEDEPINEYKKSGKMVVVSALLKIWKKQGHRTLLFSQGRSMIKIFENFLDKQGYAYLKMDGTTSISSRQGLIDKFNQDKSYDVFLLTTRVGGLGVNLIGANRVIIYDPDWNPATDTQARERAWRIGQEKSVTIYRLLCAGTVEEKMYQRQVWKQLLSNKILIDPTTNKFFKSSDLFDLFSMPEDPQANPETANIFRESRVKIQEKIEEKKRLKKEKKKKDIVVTEEKVEFSADKIQAMKNLAQQIARNISKSNETVLPKKEAYQLQLEEERKKKLEEKQKLKQLTPQELFEYNRWKAAQREEETINKMDDKVSNVSFEEALEKSSKTAELYHKLTNKDIKSLIPGPSTSNNDQKSRKRKKGASIDTSGKIDGEQVEGLLKRETKKLKYDETSNENRDNFILEHLFSKKGVSGALEHDSVLNGGKKQQSLKVRTDADERALKSLEALKKSRLNHWKW</sequence>
<dbReference type="InterPro" id="IPR027417">
    <property type="entry name" value="P-loop_NTPase"/>
</dbReference>
<dbReference type="Gene3D" id="3.40.50.10810">
    <property type="entry name" value="Tandem AAA-ATPase domain"/>
    <property type="match status" value="1"/>
</dbReference>
<proteinExistence type="predicted"/>